<keyword evidence="3" id="KW-1185">Reference proteome</keyword>
<evidence type="ECO:0000313" key="2">
    <source>
        <dbReference type="EMBL" id="ORY18121.1"/>
    </source>
</evidence>
<evidence type="ECO:0000256" key="1">
    <source>
        <dbReference type="SAM" id="MobiDB-lite"/>
    </source>
</evidence>
<name>A0A1Y2A6I5_9PLEO</name>
<reference evidence="2 3" key="1">
    <citation type="submission" date="2016-07" db="EMBL/GenBank/DDBJ databases">
        <title>Pervasive Adenine N6-methylation of Active Genes in Fungi.</title>
        <authorList>
            <consortium name="DOE Joint Genome Institute"/>
            <person name="Mondo S.J."/>
            <person name="Dannebaum R.O."/>
            <person name="Kuo R.C."/>
            <person name="Labutti K."/>
            <person name="Haridas S."/>
            <person name="Kuo A."/>
            <person name="Salamov A."/>
            <person name="Ahrendt S.R."/>
            <person name="Lipzen A."/>
            <person name="Sullivan W."/>
            <person name="Andreopoulos W.B."/>
            <person name="Clum A."/>
            <person name="Lindquist E."/>
            <person name="Daum C."/>
            <person name="Ramamoorthy G.K."/>
            <person name="Gryganskyi A."/>
            <person name="Culley D."/>
            <person name="Magnuson J.K."/>
            <person name="James T.Y."/>
            <person name="O'Malley M.A."/>
            <person name="Stajich J.E."/>
            <person name="Spatafora J.W."/>
            <person name="Visel A."/>
            <person name="Grigoriev I.V."/>
        </authorList>
    </citation>
    <scope>NUCLEOTIDE SEQUENCE [LARGE SCALE GENOMIC DNA]</scope>
    <source>
        <strain evidence="2 3">CBS 115471</strain>
    </source>
</reference>
<evidence type="ECO:0000313" key="3">
    <source>
        <dbReference type="Proteomes" id="UP000193144"/>
    </source>
</evidence>
<gene>
    <name evidence="2" type="ORF">BCR34DRAFT_583057</name>
</gene>
<dbReference type="EMBL" id="MCFA01000008">
    <property type="protein sequence ID" value="ORY18121.1"/>
    <property type="molecule type" value="Genomic_DNA"/>
</dbReference>
<dbReference type="AlphaFoldDB" id="A0A1Y2A6I5"/>
<protein>
    <submittedName>
        <fullName evidence="2">Uncharacterized protein</fullName>
    </submittedName>
</protein>
<organism evidence="2 3">
    <name type="scientific">Clohesyomyces aquaticus</name>
    <dbReference type="NCBI Taxonomy" id="1231657"/>
    <lineage>
        <taxon>Eukaryota</taxon>
        <taxon>Fungi</taxon>
        <taxon>Dikarya</taxon>
        <taxon>Ascomycota</taxon>
        <taxon>Pezizomycotina</taxon>
        <taxon>Dothideomycetes</taxon>
        <taxon>Pleosporomycetidae</taxon>
        <taxon>Pleosporales</taxon>
        <taxon>Lindgomycetaceae</taxon>
        <taxon>Clohesyomyces</taxon>
    </lineage>
</organism>
<comment type="caution">
    <text evidence="2">The sequence shown here is derived from an EMBL/GenBank/DDBJ whole genome shotgun (WGS) entry which is preliminary data.</text>
</comment>
<accession>A0A1Y2A6I5</accession>
<feature type="region of interest" description="Disordered" evidence="1">
    <location>
        <begin position="1"/>
        <end position="93"/>
    </location>
</feature>
<sequence length="114" mass="12364">MLGARHPPSSSRAVESNDAEPGKGLANQMPPERPSTCARPLPKPPSAQPHQEPKPSSEPESGDAGSRIHRDRRPQPADRSPSPAWPRRLISPAVLTMPQALPTLFCRRRGLRGS</sequence>
<proteinExistence type="predicted"/>
<dbReference type="Proteomes" id="UP000193144">
    <property type="component" value="Unassembled WGS sequence"/>
</dbReference>